<comment type="caution">
    <text evidence="1">The sequence shown here is derived from an EMBL/GenBank/DDBJ whole genome shotgun (WGS) entry which is preliminary data.</text>
</comment>
<gene>
    <name evidence="1" type="ORF">MSG28_010424</name>
</gene>
<organism evidence="1 2">
    <name type="scientific">Choristoneura fumiferana</name>
    <name type="common">Spruce budworm moth</name>
    <name type="synonym">Archips fumiferana</name>
    <dbReference type="NCBI Taxonomy" id="7141"/>
    <lineage>
        <taxon>Eukaryota</taxon>
        <taxon>Metazoa</taxon>
        <taxon>Ecdysozoa</taxon>
        <taxon>Arthropoda</taxon>
        <taxon>Hexapoda</taxon>
        <taxon>Insecta</taxon>
        <taxon>Pterygota</taxon>
        <taxon>Neoptera</taxon>
        <taxon>Endopterygota</taxon>
        <taxon>Lepidoptera</taxon>
        <taxon>Glossata</taxon>
        <taxon>Ditrysia</taxon>
        <taxon>Tortricoidea</taxon>
        <taxon>Tortricidae</taxon>
        <taxon>Tortricinae</taxon>
        <taxon>Choristoneura</taxon>
    </lineage>
</organism>
<keyword evidence="2" id="KW-1185">Reference proteome</keyword>
<evidence type="ECO:0000313" key="1">
    <source>
        <dbReference type="EMBL" id="KAI8437052.1"/>
    </source>
</evidence>
<dbReference type="Proteomes" id="UP001064048">
    <property type="component" value="Chromosome 17"/>
</dbReference>
<name>A0ACC0KLB5_CHOFU</name>
<sequence>MDAKLETMKALNTPSAYQIAIILNKCRIVKTAYGLINLEYCEETFSLKTTEASNCLQECEPDSRTICGIREEDAGFRIKLFKNKCDMIQHNCRRKVNFSATDDYVCNNDEARTEVVESKKTNNTLIIVDASLFYDGNINHTIDNFFAATHVVNMPLQELDKSVVNETTRRRLVANAGPVVIYQPWVKIPKNVSEDIYHRPTLASCYHKCPTKCPNTYAPVCGVPGMKAREPSLMFQNHCYMDVAQCKMNYEDIGPTAVSSAYIESPFIFCMGEQLSRMYVLLPLVRTLQHMGRLRRKGRFRYRLRDMRHDNIAANKVMG</sequence>
<proteinExistence type="predicted"/>
<protein>
    <submittedName>
        <fullName evidence="1">Uncharacterized protein</fullName>
    </submittedName>
</protein>
<dbReference type="EMBL" id="CM046117">
    <property type="protein sequence ID" value="KAI8437052.1"/>
    <property type="molecule type" value="Genomic_DNA"/>
</dbReference>
<evidence type="ECO:0000313" key="2">
    <source>
        <dbReference type="Proteomes" id="UP001064048"/>
    </source>
</evidence>
<reference evidence="1 2" key="1">
    <citation type="journal article" date="2022" name="Genome Biol. Evol.">
        <title>The Spruce Budworm Genome: Reconstructing the Evolutionary History of Antifreeze Proteins.</title>
        <authorList>
            <person name="Beliveau C."/>
            <person name="Gagne P."/>
            <person name="Picq S."/>
            <person name="Vernygora O."/>
            <person name="Keeling C.I."/>
            <person name="Pinkney K."/>
            <person name="Doucet D."/>
            <person name="Wen F."/>
            <person name="Johnston J.S."/>
            <person name="Maaroufi H."/>
            <person name="Boyle B."/>
            <person name="Laroche J."/>
            <person name="Dewar K."/>
            <person name="Juretic N."/>
            <person name="Blackburn G."/>
            <person name="Nisole A."/>
            <person name="Brunet B."/>
            <person name="Brandao M."/>
            <person name="Lumley L."/>
            <person name="Duan J."/>
            <person name="Quan G."/>
            <person name="Lucarotti C.J."/>
            <person name="Roe A.D."/>
            <person name="Sperling F.A.H."/>
            <person name="Levesque R.C."/>
            <person name="Cusson M."/>
        </authorList>
    </citation>
    <scope>NUCLEOTIDE SEQUENCE [LARGE SCALE GENOMIC DNA]</scope>
    <source>
        <strain evidence="1">Glfc:IPQL:Cfum</strain>
    </source>
</reference>
<accession>A0ACC0KLB5</accession>